<evidence type="ECO:0000259" key="1">
    <source>
        <dbReference type="Pfam" id="PF15813"/>
    </source>
</evidence>
<dbReference type="Pfam" id="PF15813">
    <property type="entry name" value="DUF4708"/>
    <property type="match status" value="1"/>
</dbReference>
<protein>
    <recommendedName>
        <fullName evidence="1">DUF4708 domain-containing protein</fullName>
    </recommendedName>
</protein>
<dbReference type="OrthoDB" id="6285995at2759"/>
<dbReference type="PANTHER" id="PTHR28495">
    <property type="entry name" value="HYPOTHETICAL PROTEIN LOC100359752"/>
    <property type="match status" value="1"/>
</dbReference>
<dbReference type="InterPro" id="IPR031643">
    <property type="entry name" value="DUF4708"/>
</dbReference>
<accession>A0A7R8WHY2</accession>
<organism evidence="2">
    <name type="scientific">Cyprideis torosa</name>
    <dbReference type="NCBI Taxonomy" id="163714"/>
    <lineage>
        <taxon>Eukaryota</taxon>
        <taxon>Metazoa</taxon>
        <taxon>Ecdysozoa</taxon>
        <taxon>Arthropoda</taxon>
        <taxon>Crustacea</taxon>
        <taxon>Oligostraca</taxon>
        <taxon>Ostracoda</taxon>
        <taxon>Podocopa</taxon>
        <taxon>Podocopida</taxon>
        <taxon>Cytherocopina</taxon>
        <taxon>Cytheroidea</taxon>
        <taxon>Cytherideidae</taxon>
        <taxon>Cyprideis</taxon>
    </lineage>
</organism>
<feature type="domain" description="DUF4708" evidence="1">
    <location>
        <begin position="10"/>
        <end position="282"/>
    </location>
</feature>
<proteinExistence type="predicted"/>
<gene>
    <name evidence="2" type="ORF">CTOB1V02_LOCUS7148</name>
</gene>
<evidence type="ECO:0000313" key="2">
    <source>
        <dbReference type="EMBL" id="CAD7229275.1"/>
    </source>
</evidence>
<sequence length="287" mass="32378">MSSRNAKKASIFFARLPQFDDLRLVTLRILTGTSQSISDFAEQIWRTREVIFLTKGRILASPQAFNKHVFTAVARAEDLDSEELKQVFQSLNLEIIKRNALSKSGFQECLKYTLEALLAPDWNKVQNYFIQGRDFLINSGSMNAVKLHVVITETHLQLTVTPMGLSWRPNSMDDLGVPWTAQQKFLNPKGKKPPVIGKAMIKCPMVHVLPSFRTGHVLSIHREIPPGAPFDSLDALRKYWKNTYGYRLSDIPPTYVNVSFRTGGGVGTAMAYPAICIRTKPPVFQPR</sequence>
<dbReference type="EMBL" id="OB661970">
    <property type="protein sequence ID" value="CAD7229275.1"/>
    <property type="molecule type" value="Genomic_DNA"/>
</dbReference>
<reference evidence="2" key="1">
    <citation type="submission" date="2020-11" db="EMBL/GenBank/DDBJ databases">
        <authorList>
            <person name="Tran Van P."/>
        </authorList>
    </citation>
    <scope>NUCLEOTIDE SEQUENCE</scope>
</reference>
<name>A0A7R8WHY2_9CRUS</name>
<dbReference type="AlphaFoldDB" id="A0A7R8WHY2"/>
<dbReference type="PANTHER" id="PTHR28495:SF1">
    <property type="entry name" value="GENE, 17266-RELATED"/>
    <property type="match status" value="1"/>
</dbReference>